<protein>
    <submittedName>
        <fullName evidence="1">Uncharacterized protein</fullName>
    </submittedName>
</protein>
<proteinExistence type="predicted"/>
<organism evidence="1 2">
    <name type="scientific">Pseudomonas syringae pv. theae</name>
    <dbReference type="NCBI Taxonomy" id="103985"/>
    <lineage>
        <taxon>Bacteria</taxon>
        <taxon>Pseudomonadati</taxon>
        <taxon>Pseudomonadota</taxon>
        <taxon>Gammaproteobacteria</taxon>
        <taxon>Pseudomonadales</taxon>
        <taxon>Pseudomonadaceae</taxon>
        <taxon>Pseudomonas</taxon>
        <taxon>Pseudomonas syringae</taxon>
    </lineage>
</organism>
<gene>
    <name evidence="1" type="ORF">ALP44_01329</name>
</gene>
<name>A0A3M5MVK5_PSESX</name>
<dbReference type="AlphaFoldDB" id="A0A3M5MVK5"/>
<dbReference type="Proteomes" id="UP000282636">
    <property type="component" value="Unassembled WGS sequence"/>
</dbReference>
<reference evidence="1 2" key="1">
    <citation type="submission" date="2018-08" db="EMBL/GenBank/DDBJ databases">
        <title>Recombination of ecologically and evolutionarily significant loci maintains genetic cohesion in the Pseudomonas syringae species complex.</title>
        <authorList>
            <person name="Dillon M."/>
            <person name="Thakur S."/>
            <person name="Almeida R.N.D."/>
            <person name="Weir B.S."/>
            <person name="Guttman D.S."/>
        </authorList>
    </citation>
    <scope>NUCLEOTIDE SEQUENCE [LARGE SCALE GENOMIC DNA]</scope>
    <source>
        <strain evidence="1 2">ICMP 3934</strain>
    </source>
</reference>
<evidence type="ECO:0000313" key="2">
    <source>
        <dbReference type="Proteomes" id="UP000282636"/>
    </source>
</evidence>
<dbReference type="EMBL" id="RBTL01000236">
    <property type="protein sequence ID" value="RMT64161.1"/>
    <property type="molecule type" value="Genomic_DNA"/>
</dbReference>
<comment type="caution">
    <text evidence="1">The sequence shown here is derived from an EMBL/GenBank/DDBJ whole genome shotgun (WGS) entry which is preliminary data.</text>
</comment>
<dbReference type="RefSeq" id="WP_019333462.1">
    <property type="nucleotide sequence ID" value="NZ_BQUM01000005.1"/>
</dbReference>
<sequence length="87" mass="9510">MPLPKPKNMTLRQREAAAKVQCYDWNAEHQEGVTVTYEERLGSGETIQTKTCGRAFVMCCEPVIMVEDVSGAVSLDHCTAVAQHAAA</sequence>
<evidence type="ECO:0000313" key="1">
    <source>
        <dbReference type="EMBL" id="RMT64161.1"/>
    </source>
</evidence>
<accession>A0A3M5MVK5</accession>